<accession>A0ABS2N5H3</accession>
<comment type="caution">
    <text evidence="2">The sequence shown here is derived from an EMBL/GenBank/DDBJ whole genome shotgun (WGS) entry which is preliminary data.</text>
</comment>
<organism evidence="2 3">
    <name type="scientific">Aquibacillus albus</name>
    <dbReference type="NCBI Taxonomy" id="1168171"/>
    <lineage>
        <taxon>Bacteria</taxon>
        <taxon>Bacillati</taxon>
        <taxon>Bacillota</taxon>
        <taxon>Bacilli</taxon>
        <taxon>Bacillales</taxon>
        <taxon>Bacillaceae</taxon>
        <taxon>Aquibacillus</taxon>
    </lineage>
</organism>
<evidence type="ECO:0000313" key="3">
    <source>
        <dbReference type="Proteomes" id="UP001296943"/>
    </source>
</evidence>
<protein>
    <submittedName>
        <fullName evidence="2">Uncharacterized protein</fullName>
    </submittedName>
</protein>
<evidence type="ECO:0000313" key="2">
    <source>
        <dbReference type="EMBL" id="MBM7573293.1"/>
    </source>
</evidence>
<proteinExistence type="predicted"/>
<reference evidence="2 3" key="1">
    <citation type="submission" date="2021-01" db="EMBL/GenBank/DDBJ databases">
        <title>Genomic Encyclopedia of Type Strains, Phase IV (KMG-IV): sequencing the most valuable type-strain genomes for metagenomic binning, comparative biology and taxonomic classification.</title>
        <authorList>
            <person name="Goeker M."/>
        </authorList>
    </citation>
    <scope>NUCLEOTIDE SEQUENCE [LARGE SCALE GENOMIC DNA]</scope>
    <source>
        <strain evidence="2 3">DSM 23711</strain>
    </source>
</reference>
<sequence length="31" mass="3552">MNNRRVTSKHQSSSNKLEDAEVIPIKKAIEQ</sequence>
<dbReference type="Proteomes" id="UP001296943">
    <property type="component" value="Unassembled WGS sequence"/>
</dbReference>
<dbReference type="EMBL" id="JAFBDR010000029">
    <property type="protein sequence ID" value="MBM7573293.1"/>
    <property type="molecule type" value="Genomic_DNA"/>
</dbReference>
<evidence type="ECO:0000256" key="1">
    <source>
        <dbReference type="SAM" id="MobiDB-lite"/>
    </source>
</evidence>
<keyword evidence="3" id="KW-1185">Reference proteome</keyword>
<feature type="region of interest" description="Disordered" evidence="1">
    <location>
        <begin position="1"/>
        <end position="31"/>
    </location>
</feature>
<gene>
    <name evidence="2" type="ORF">JOC48_003845</name>
</gene>
<name>A0ABS2N5H3_9BACI</name>
<feature type="compositionally biased region" description="Polar residues" evidence="1">
    <location>
        <begin position="1"/>
        <end position="15"/>
    </location>
</feature>